<dbReference type="EMBL" id="BAAASG010000002">
    <property type="protein sequence ID" value="GAA2473214.1"/>
    <property type="molecule type" value="Genomic_DNA"/>
</dbReference>
<name>A0ABN3KW33_STRLO</name>
<evidence type="ECO:0000313" key="1">
    <source>
        <dbReference type="EMBL" id="GAA2473214.1"/>
    </source>
</evidence>
<sequence length="74" mass="7671">MGGWAAVVLGRPGRGSSTVVWLPLADMAGASAGPHAGGPRRRGPIAWQPGRGAQAVEVYRRVAVVRRQKVSGGR</sequence>
<reference evidence="1 2" key="1">
    <citation type="journal article" date="2019" name="Int. J. Syst. Evol. Microbiol.">
        <title>The Global Catalogue of Microorganisms (GCM) 10K type strain sequencing project: providing services to taxonomists for standard genome sequencing and annotation.</title>
        <authorList>
            <consortium name="The Broad Institute Genomics Platform"/>
            <consortium name="The Broad Institute Genome Sequencing Center for Infectious Disease"/>
            <person name="Wu L."/>
            <person name="Ma J."/>
        </authorList>
    </citation>
    <scope>NUCLEOTIDE SEQUENCE [LARGE SCALE GENOMIC DNA]</scope>
    <source>
        <strain evidence="1 2">JCM 4395</strain>
    </source>
</reference>
<proteinExistence type="predicted"/>
<comment type="caution">
    <text evidence="1">The sequence shown here is derived from an EMBL/GenBank/DDBJ whole genome shotgun (WGS) entry which is preliminary data.</text>
</comment>
<protein>
    <submittedName>
        <fullName evidence="1">Uncharacterized protein</fullName>
    </submittedName>
</protein>
<gene>
    <name evidence="1" type="ORF">GCM10010276_05060</name>
</gene>
<evidence type="ECO:0000313" key="2">
    <source>
        <dbReference type="Proteomes" id="UP001501777"/>
    </source>
</evidence>
<keyword evidence="2" id="KW-1185">Reference proteome</keyword>
<organism evidence="1 2">
    <name type="scientific">Streptomyces longisporus</name>
    <dbReference type="NCBI Taxonomy" id="1948"/>
    <lineage>
        <taxon>Bacteria</taxon>
        <taxon>Bacillati</taxon>
        <taxon>Actinomycetota</taxon>
        <taxon>Actinomycetes</taxon>
        <taxon>Kitasatosporales</taxon>
        <taxon>Streptomycetaceae</taxon>
        <taxon>Streptomyces</taxon>
    </lineage>
</organism>
<accession>A0ABN3KW33</accession>
<dbReference type="Proteomes" id="UP001501777">
    <property type="component" value="Unassembled WGS sequence"/>
</dbReference>